<dbReference type="PANTHER" id="PTHR36531">
    <property type="entry name" value="CRISPR-ASSOCIATED EXONUCLEASE CAS4"/>
    <property type="match status" value="1"/>
</dbReference>
<gene>
    <name evidence="14" type="ORF">PPACK8108_LOCUS7064</name>
</gene>
<keyword evidence="9" id="KW-0408">Iron</keyword>
<keyword evidence="6" id="KW-0378">Hydrolase</keyword>
<keyword evidence="8" id="KW-0067">ATP-binding</keyword>
<feature type="compositionally biased region" description="Polar residues" evidence="11">
    <location>
        <begin position="959"/>
        <end position="969"/>
    </location>
</feature>
<dbReference type="InterPro" id="IPR027417">
    <property type="entry name" value="P-loop_NTPase"/>
</dbReference>
<dbReference type="Gene3D" id="3.40.50.300">
    <property type="entry name" value="P-loop containing nucleotide triphosphate hydrolases"/>
    <property type="match status" value="1"/>
</dbReference>
<keyword evidence="10" id="KW-0411">Iron-sulfur</keyword>
<feature type="domain" description="DNA2/NAM7 helicase-like C-terminal" evidence="13">
    <location>
        <begin position="746"/>
        <end position="897"/>
    </location>
</feature>
<keyword evidence="5" id="KW-0547">Nucleotide-binding</keyword>
<keyword evidence="7" id="KW-0347">Helicase</keyword>
<dbReference type="CDD" id="cd18808">
    <property type="entry name" value="SF1_C_Upf1"/>
    <property type="match status" value="1"/>
</dbReference>
<evidence type="ECO:0000256" key="4">
    <source>
        <dbReference type="ARBA" id="ARBA00022723"/>
    </source>
</evidence>
<evidence type="ECO:0000256" key="5">
    <source>
        <dbReference type="ARBA" id="ARBA00022741"/>
    </source>
</evidence>
<dbReference type="Pfam" id="PF08696">
    <property type="entry name" value="Dna2"/>
    <property type="match status" value="1"/>
</dbReference>
<keyword evidence="15" id="KW-1185">Reference proteome</keyword>
<dbReference type="Proteomes" id="UP001153365">
    <property type="component" value="Unassembled WGS sequence"/>
</dbReference>
<evidence type="ECO:0000256" key="6">
    <source>
        <dbReference type="ARBA" id="ARBA00022801"/>
    </source>
</evidence>
<evidence type="ECO:0000256" key="2">
    <source>
        <dbReference type="ARBA" id="ARBA00007913"/>
    </source>
</evidence>
<evidence type="ECO:0000313" key="14">
    <source>
        <dbReference type="EMBL" id="CAH7672257.1"/>
    </source>
</evidence>
<dbReference type="Pfam" id="PF13087">
    <property type="entry name" value="AAA_12"/>
    <property type="match status" value="1"/>
</dbReference>
<dbReference type="PANTHER" id="PTHR36531:SF6">
    <property type="entry name" value="DNA REPLICATION ATP-DEPENDENT HELICASE_NUCLEASE DNA2"/>
    <property type="match status" value="1"/>
</dbReference>
<dbReference type="GO" id="GO:0004386">
    <property type="term" value="F:helicase activity"/>
    <property type="evidence" value="ECO:0007669"/>
    <property type="project" value="UniProtKB-KW"/>
</dbReference>
<evidence type="ECO:0000256" key="11">
    <source>
        <dbReference type="SAM" id="MobiDB-lite"/>
    </source>
</evidence>
<dbReference type="Gene3D" id="3.90.320.10">
    <property type="match status" value="1"/>
</dbReference>
<comment type="cofactor">
    <cofactor evidence="1">
        <name>[4Fe-4S] cluster</name>
        <dbReference type="ChEBI" id="CHEBI:49883"/>
    </cofactor>
</comment>
<reference evidence="14" key="1">
    <citation type="submission" date="2022-06" db="EMBL/GenBank/DDBJ databases">
        <authorList>
            <consortium name="SYNGENTA / RWTH Aachen University"/>
        </authorList>
    </citation>
    <scope>NUCLEOTIDE SEQUENCE</scope>
</reference>
<dbReference type="InterPro" id="IPR047187">
    <property type="entry name" value="SF1_C_Upf1"/>
</dbReference>
<evidence type="ECO:0000313" key="15">
    <source>
        <dbReference type="Proteomes" id="UP001153365"/>
    </source>
</evidence>
<dbReference type="GO" id="GO:0005524">
    <property type="term" value="F:ATP binding"/>
    <property type="evidence" value="ECO:0007669"/>
    <property type="project" value="UniProtKB-KW"/>
</dbReference>
<keyword evidence="3" id="KW-0540">Nuclease</keyword>
<dbReference type="GO" id="GO:0016787">
    <property type="term" value="F:hydrolase activity"/>
    <property type="evidence" value="ECO:0007669"/>
    <property type="project" value="UniProtKB-KW"/>
</dbReference>
<comment type="similarity">
    <text evidence="2">Belongs to the DNA2/NAM7 helicase family.</text>
</comment>
<dbReference type="AlphaFoldDB" id="A0AAV0ATV3"/>
<dbReference type="InterPro" id="IPR011604">
    <property type="entry name" value="PDDEXK-like_dom_sf"/>
</dbReference>
<evidence type="ECO:0000256" key="1">
    <source>
        <dbReference type="ARBA" id="ARBA00001966"/>
    </source>
</evidence>
<evidence type="ECO:0000256" key="10">
    <source>
        <dbReference type="ARBA" id="ARBA00023014"/>
    </source>
</evidence>
<comment type="caution">
    <text evidence="14">The sequence shown here is derived from an EMBL/GenBank/DDBJ whole genome shotgun (WGS) entry which is preliminary data.</text>
</comment>
<evidence type="ECO:0000259" key="13">
    <source>
        <dbReference type="Pfam" id="PF13087"/>
    </source>
</evidence>
<dbReference type="InterPro" id="IPR051827">
    <property type="entry name" value="Cas4_exonuclease"/>
</dbReference>
<sequence length="1009" mass="114188">MTKSLTNSCLTAPIIGKAPKDDVDYAALFEGIEDWDYHYSDGASSSILKSPVKRPTPLSQQFLKAIITSVNSDSTWNSSSKRMEREIEVEIQSKFGPNLVKNVLLCDNWTEVPFKVGNPINLINLPGSSPINTENETLIFSKSEPGHLIVLFPSMLVSATVICDAPECLRRGALNHRLQGKQPFSSEAMVRGIIVHEVIQNMLMPEQNEDDEKLTSHSPSTSSGPWTMSRILKEARKTSARHMENLFLIGKSVEEGIAMVSDYLSELPAWSSRYFTESDKDGETCFNKEAILVDPRNRAESNFELPRIAITKVIDIEEEIWSPKFGLKGQIDATVQAAVVENPMLHKKFKFNQPMNAKHSLFPLEIKTGKKPRGIEHIAQTMLYTLLMSDRYDVEITAGLLFYTSSNELIRVRAVKEELRQLMIVRNRLVIFLSRGPDKISSNPDDVCASPDVEDLSVSVPRTVLPEPIDEESCCKRCFVVDGCMLYRKTVEGVESISSGSDTLDALYKQKMGHISSNQAEFFRHWEGLISLEERELGKLRKSIWELTAEERQKRGHAFTEMVINHNFKFSKKSVHLPDRTKVIQFTYCFVRAPKSSILEQVFSPSSSQSAPVELSLLIGQINEFDPIVISIDGEKLAIARGFVLELKAHHIVVSIDHRLESTTPKSHGTQSPNKWTSSTQSLVRYRIDKDELMAGMGRIRDNLVQLFVRPENLKLRELVVDLKKPEFRSIGEISEKITCFESTSLNENQRDDTKPYCKNCWISDVINPERKVVFIDTDQLESSENVVEKLIKNELEAGLAFQLVEALLRCGVSPSEIAVIAPYKQQIKLLMSMFADSPDLEILTADRSQGRDKDCIIMTMVRSNEQGKVGYLIQDWRRINVCLTRARKKLVIFGSRKTLMNARMMYEFLEFVEQRGWILELERGAEKLHGCLRYHWNTHQPSSNSTDSLILRNTTNLINSPNSKRTLNSSPASSPSRPRKSAKLLPGIVSTLESRSLLRDLTINVLEE</sequence>
<evidence type="ECO:0000256" key="8">
    <source>
        <dbReference type="ARBA" id="ARBA00022840"/>
    </source>
</evidence>
<protein>
    <submittedName>
        <fullName evidence="14">DNA replication factor Dna2-domain-containing protein</fullName>
    </submittedName>
</protein>
<organism evidence="14 15">
    <name type="scientific">Phakopsora pachyrhizi</name>
    <name type="common">Asian soybean rust disease fungus</name>
    <dbReference type="NCBI Taxonomy" id="170000"/>
    <lineage>
        <taxon>Eukaryota</taxon>
        <taxon>Fungi</taxon>
        <taxon>Dikarya</taxon>
        <taxon>Basidiomycota</taxon>
        <taxon>Pucciniomycotina</taxon>
        <taxon>Pucciniomycetes</taxon>
        <taxon>Pucciniales</taxon>
        <taxon>Phakopsoraceae</taxon>
        <taxon>Phakopsora</taxon>
    </lineage>
</organism>
<dbReference type="GO" id="GO:0046872">
    <property type="term" value="F:metal ion binding"/>
    <property type="evidence" value="ECO:0007669"/>
    <property type="project" value="UniProtKB-KW"/>
</dbReference>
<dbReference type="GO" id="GO:0051536">
    <property type="term" value="F:iron-sulfur cluster binding"/>
    <property type="evidence" value="ECO:0007669"/>
    <property type="project" value="UniProtKB-KW"/>
</dbReference>
<dbReference type="EMBL" id="CALTRL010001378">
    <property type="protein sequence ID" value="CAH7672257.1"/>
    <property type="molecule type" value="Genomic_DNA"/>
</dbReference>
<dbReference type="GO" id="GO:0004518">
    <property type="term" value="F:nuclease activity"/>
    <property type="evidence" value="ECO:0007669"/>
    <property type="project" value="UniProtKB-KW"/>
</dbReference>
<feature type="region of interest" description="Disordered" evidence="11">
    <location>
        <begin position="959"/>
        <end position="986"/>
    </location>
</feature>
<name>A0AAV0ATV3_PHAPC</name>
<feature type="domain" description="DNA replication factor Dna2 N-terminal" evidence="12">
    <location>
        <begin position="101"/>
        <end position="337"/>
    </location>
</feature>
<evidence type="ECO:0000256" key="3">
    <source>
        <dbReference type="ARBA" id="ARBA00022722"/>
    </source>
</evidence>
<proteinExistence type="inferred from homology"/>
<dbReference type="InterPro" id="IPR014808">
    <property type="entry name" value="DNA_replication_fac_Dna2_N"/>
</dbReference>
<dbReference type="SUPFAM" id="SSF52540">
    <property type="entry name" value="P-loop containing nucleoside triphosphate hydrolases"/>
    <property type="match status" value="1"/>
</dbReference>
<keyword evidence="4" id="KW-0479">Metal-binding</keyword>
<evidence type="ECO:0000259" key="12">
    <source>
        <dbReference type="Pfam" id="PF08696"/>
    </source>
</evidence>
<evidence type="ECO:0000256" key="7">
    <source>
        <dbReference type="ARBA" id="ARBA00022806"/>
    </source>
</evidence>
<dbReference type="InterPro" id="IPR041679">
    <property type="entry name" value="DNA2/NAM7-like_C"/>
</dbReference>
<evidence type="ECO:0000256" key="9">
    <source>
        <dbReference type="ARBA" id="ARBA00023004"/>
    </source>
</evidence>
<accession>A0AAV0ATV3</accession>